<sequence>MAPTKRTSRQLTTVHHTVFKWSIRSTFGSLQCRIWERAVLARCCLLQGPQMFALFSFPGFGSGGRSYSVIDLPATKRQESSVSKKFYKFLLDAKINLHPIFLNERRTEYGIR</sequence>
<dbReference type="EMBL" id="OZ034827">
    <property type="protein sequence ID" value="CAL1683588.1"/>
    <property type="molecule type" value="Genomic_DNA"/>
</dbReference>
<evidence type="ECO:0000313" key="1">
    <source>
        <dbReference type="EMBL" id="CAL1683588.1"/>
    </source>
</evidence>
<name>A0AAV2NTL5_9HYME</name>
<evidence type="ECO:0000313" key="2">
    <source>
        <dbReference type="Proteomes" id="UP001497644"/>
    </source>
</evidence>
<gene>
    <name evidence="1" type="ORF">LPLAT_LOCUS9286</name>
</gene>
<keyword evidence="2" id="KW-1185">Reference proteome</keyword>
<protein>
    <submittedName>
        <fullName evidence="1">Uncharacterized protein</fullName>
    </submittedName>
</protein>
<organism evidence="1 2">
    <name type="scientific">Lasius platythorax</name>
    <dbReference type="NCBI Taxonomy" id="488582"/>
    <lineage>
        <taxon>Eukaryota</taxon>
        <taxon>Metazoa</taxon>
        <taxon>Ecdysozoa</taxon>
        <taxon>Arthropoda</taxon>
        <taxon>Hexapoda</taxon>
        <taxon>Insecta</taxon>
        <taxon>Pterygota</taxon>
        <taxon>Neoptera</taxon>
        <taxon>Endopterygota</taxon>
        <taxon>Hymenoptera</taxon>
        <taxon>Apocrita</taxon>
        <taxon>Aculeata</taxon>
        <taxon>Formicoidea</taxon>
        <taxon>Formicidae</taxon>
        <taxon>Formicinae</taxon>
        <taxon>Lasius</taxon>
        <taxon>Lasius</taxon>
    </lineage>
</organism>
<dbReference type="AlphaFoldDB" id="A0AAV2NTL5"/>
<proteinExistence type="predicted"/>
<accession>A0AAV2NTL5</accession>
<dbReference type="Proteomes" id="UP001497644">
    <property type="component" value="Chromosome 4"/>
</dbReference>
<reference evidence="1" key="1">
    <citation type="submission" date="2024-04" db="EMBL/GenBank/DDBJ databases">
        <authorList>
            <consortium name="Molecular Ecology Group"/>
        </authorList>
    </citation>
    <scope>NUCLEOTIDE SEQUENCE</scope>
</reference>